<gene>
    <name evidence="2" type="ordered locus">Bcell_3631</name>
</gene>
<dbReference type="EMBL" id="CP002394">
    <property type="protein sequence ID" value="ADU31872.1"/>
    <property type="molecule type" value="Genomic_DNA"/>
</dbReference>
<dbReference type="SUPFAM" id="SSF82549">
    <property type="entry name" value="DAK1/DegV-like"/>
    <property type="match status" value="1"/>
</dbReference>
<dbReference type="KEGG" id="bco:Bcell_3631"/>
<dbReference type="Proteomes" id="UP000001401">
    <property type="component" value="Chromosome"/>
</dbReference>
<keyword evidence="1" id="KW-0446">Lipid-binding</keyword>
<dbReference type="STRING" id="649639.Bcell_3631"/>
<dbReference type="eggNOG" id="COG1307">
    <property type="taxonomic scope" value="Bacteria"/>
</dbReference>
<dbReference type="InterPro" id="IPR050270">
    <property type="entry name" value="DegV_domain_contain"/>
</dbReference>
<dbReference type="PROSITE" id="PS51482">
    <property type="entry name" value="DEGV"/>
    <property type="match status" value="1"/>
</dbReference>
<evidence type="ECO:0000313" key="3">
    <source>
        <dbReference type="Proteomes" id="UP000001401"/>
    </source>
</evidence>
<dbReference type="Gene3D" id="3.40.50.10170">
    <property type="match status" value="1"/>
</dbReference>
<evidence type="ECO:0000313" key="2">
    <source>
        <dbReference type="EMBL" id="ADU31872.1"/>
    </source>
</evidence>
<dbReference type="Gene3D" id="3.30.1180.10">
    <property type="match status" value="1"/>
</dbReference>
<dbReference type="AlphaFoldDB" id="E6TSA3"/>
<dbReference type="HOGENOM" id="CLU_048251_0_1_9"/>
<accession>E6TSA3</accession>
<proteinExistence type="predicted"/>
<dbReference type="PANTHER" id="PTHR33434">
    <property type="entry name" value="DEGV DOMAIN-CONTAINING PROTEIN DR_1986-RELATED"/>
    <property type="match status" value="1"/>
</dbReference>
<name>E6TSA3_EVAC2</name>
<protein>
    <submittedName>
        <fullName evidence="2">DegV family protein</fullName>
    </submittedName>
</protein>
<dbReference type="InterPro" id="IPR003797">
    <property type="entry name" value="DegV"/>
</dbReference>
<keyword evidence="3" id="KW-1185">Reference proteome</keyword>
<dbReference type="NCBIfam" id="TIGR00762">
    <property type="entry name" value="DegV"/>
    <property type="match status" value="1"/>
</dbReference>
<evidence type="ECO:0000256" key="1">
    <source>
        <dbReference type="ARBA" id="ARBA00023121"/>
    </source>
</evidence>
<dbReference type="GO" id="GO:0008289">
    <property type="term" value="F:lipid binding"/>
    <property type="evidence" value="ECO:0007669"/>
    <property type="project" value="UniProtKB-KW"/>
</dbReference>
<dbReference type="Pfam" id="PF02645">
    <property type="entry name" value="DegV"/>
    <property type="match status" value="1"/>
</dbReference>
<dbReference type="InterPro" id="IPR043168">
    <property type="entry name" value="DegV_C"/>
</dbReference>
<dbReference type="PANTHER" id="PTHR33434:SF2">
    <property type="entry name" value="FATTY ACID-BINDING PROTEIN TM_1468"/>
    <property type="match status" value="1"/>
</dbReference>
<organism evidence="2 3">
    <name type="scientific">Evansella cellulosilytica (strain ATCC 21833 / DSM 2522 / FERM P-1141 / JCM 9156 / N-4)</name>
    <name type="common">Bacillus cellulosilyticus</name>
    <dbReference type="NCBI Taxonomy" id="649639"/>
    <lineage>
        <taxon>Bacteria</taxon>
        <taxon>Bacillati</taxon>
        <taxon>Bacillota</taxon>
        <taxon>Bacilli</taxon>
        <taxon>Bacillales</taxon>
        <taxon>Bacillaceae</taxon>
        <taxon>Evansella</taxon>
    </lineage>
</organism>
<sequence length="288" mass="32166">MKERGYLMSKVAIITDSTSYISKETREKNNITMVPLNVVFGEEAYKEEVEITTEQFYKEMENVDKLPKTSQPAIGLFEETYQQLAKDHEEIIVVTLSSGISGTYQTAVTASSMVEGVKVHVFDSEISCMVQGFYVLKAAELAEQNKSAEEILEKLNEMKKTIRAYFMVDDLNHLHRGGRLNGAQLIVGSLLKIKPVLHFENKVIVPFEKVRTEKKALSMILGMLDDDAKDGTPIDVTVIHANRLDKAEEIANELTEKYDNVNVIVSHFGPVIGTHLGAGSVGVGWVRR</sequence>
<reference evidence="2" key="1">
    <citation type="submission" date="2010-12" db="EMBL/GenBank/DDBJ databases">
        <title>Complete sequence of Bacillus cellulosilyticus DSM 2522.</title>
        <authorList>
            <consortium name="US DOE Joint Genome Institute"/>
            <person name="Lucas S."/>
            <person name="Copeland A."/>
            <person name="Lapidus A."/>
            <person name="Cheng J.-F."/>
            <person name="Bruce D."/>
            <person name="Goodwin L."/>
            <person name="Pitluck S."/>
            <person name="Chertkov O."/>
            <person name="Detter J.C."/>
            <person name="Han C."/>
            <person name="Tapia R."/>
            <person name="Land M."/>
            <person name="Hauser L."/>
            <person name="Jeffries C."/>
            <person name="Kyrpides N."/>
            <person name="Ivanova N."/>
            <person name="Mikhailova N."/>
            <person name="Brumm P."/>
            <person name="Mead D."/>
            <person name="Woyke T."/>
        </authorList>
    </citation>
    <scope>NUCLEOTIDE SEQUENCE [LARGE SCALE GENOMIC DNA]</scope>
    <source>
        <strain evidence="2">DSM 2522</strain>
    </source>
</reference>